<dbReference type="PANTHER" id="PTHR36845">
    <property type="entry name" value="HYDROLASE, PUTATIVE (AFU_ORTHOLOGUE AFUA_7G05090)-RELATED"/>
    <property type="match status" value="1"/>
</dbReference>
<evidence type="ECO:0000313" key="2">
    <source>
        <dbReference type="EMBL" id="CAG7632026.1"/>
    </source>
</evidence>
<keyword evidence="3" id="KW-1185">Reference proteome</keyword>
<reference evidence="2" key="1">
    <citation type="submission" date="2021-06" db="EMBL/GenBank/DDBJ databases">
        <authorList>
            <person name="Criscuolo A."/>
        </authorList>
    </citation>
    <scope>NUCLEOTIDE SEQUENCE</scope>
    <source>
        <strain evidence="2">CIP111600</strain>
    </source>
</reference>
<protein>
    <submittedName>
        <fullName evidence="2">Unsaturated glucuronyl hydrolase</fullName>
        <ecNumber evidence="2">3.2.1.179</ecNumber>
    </submittedName>
</protein>
<dbReference type="EC" id="3.2.1.179" evidence="2"/>
<dbReference type="Proteomes" id="UP000693672">
    <property type="component" value="Unassembled WGS sequence"/>
</dbReference>
<keyword evidence="2" id="KW-0326">Glycosidase</keyword>
<dbReference type="GO" id="GO:0000272">
    <property type="term" value="P:polysaccharide catabolic process"/>
    <property type="evidence" value="ECO:0007669"/>
    <property type="project" value="TreeGrafter"/>
</dbReference>
<comment type="caution">
    <text evidence="2">The sequence shown here is derived from an EMBL/GenBank/DDBJ whole genome shotgun (WGS) entry which is preliminary data.</text>
</comment>
<keyword evidence="1 2" id="KW-0378">Hydrolase</keyword>
<sequence length="169" mass="18912">MVRNDGSKQPGLYTESAWSRGTAWALYGMSLSYHHTGNEAYLHAAKRVAHFFMANLPDDHVPHWDFRLPEDVPVYRDSSAGACAACGLLLLADQVSGPEKSLYRKTAENILHSLYVNYGSWEGTAEEGLILHGTSHVPEQKNIDVPLIYGDYYFVEGLSRLLGHGELFW</sequence>
<dbReference type="InterPro" id="IPR052369">
    <property type="entry name" value="UG_Glycosaminoglycan_Hydrolase"/>
</dbReference>
<gene>
    <name evidence="2" type="primary">ugl_5</name>
    <name evidence="2" type="ORF">PAESOLCIP111_03340</name>
</gene>
<name>A0A916K2C4_9BACL</name>
<dbReference type="PANTHER" id="PTHR36845:SF1">
    <property type="entry name" value="HYDROLASE, PUTATIVE (AFU_ORTHOLOGUE AFUA_7G05090)-RELATED"/>
    <property type="match status" value="1"/>
</dbReference>
<organism evidence="2 3">
    <name type="scientific">Paenibacillus solanacearum</name>
    <dbReference type="NCBI Taxonomy" id="2048548"/>
    <lineage>
        <taxon>Bacteria</taxon>
        <taxon>Bacillati</taxon>
        <taxon>Bacillota</taxon>
        <taxon>Bacilli</taxon>
        <taxon>Bacillales</taxon>
        <taxon>Paenibacillaceae</taxon>
        <taxon>Paenibacillus</taxon>
    </lineage>
</organism>
<dbReference type="EMBL" id="CAJVAS010000014">
    <property type="protein sequence ID" value="CAG7632026.1"/>
    <property type="molecule type" value="Genomic_DNA"/>
</dbReference>
<proteinExistence type="predicted"/>
<evidence type="ECO:0000256" key="1">
    <source>
        <dbReference type="ARBA" id="ARBA00022801"/>
    </source>
</evidence>
<accession>A0A916K2C4</accession>
<evidence type="ECO:0000313" key="3">
    <source>
        <dbReference type="Proteomes" id="UP000693672"/>
    </source>
</evidence>
<dbReference type="AlphaFoldDB" id="A0A916K2C4"/>
<dbReference type="GO" id="GO:0052757">
    <property type="term" value="F:chondroitin hydrolase activity"/>
    <property type="evidence" value="ECO:0007669"/>
    <property type="project" value="TreeGrafter"/>
</dbReference>